<evidence type="ECO:0000259" key="5">
    <source>
        <dbReference type="PROSITE" id="PS50199"/>
    </source>
</evidence>
<dbReference type="Proteomes" id="UP000460257">
    <property type="component" value="Unassembled WGS sequence"/>
</dbReference>
<name>A0A6N7J2Q4_9FIRM</name>
<sequence length="200" mass="21885">MFENIGNTFKNYGEKVKKSAQNFTETNQLNAGIRDTDKKIEQAFASLGNEFYNSHLENVPPEYTEAFNNIAQLIQHKADLVEQLNKLNNAWKCPRCGASNASQMSFCGNCGCPKPVPTSQMEGQEQQEQAHAEEEKPKQPIMFCPNCGTPLYGGEAFCGNCGYNLKKDADVEATETTNEASGDEAVNSNGGAPEGTENNK</sequence>
<evidence type="ECO:0000256" key="4">
    <source>
        <dbReference type="SAM" id="MobiDB-lite"/>
    </source>
</evidence>
<evidence type="ECO:0000313" key="7">
    <source>
        <dbReference type="Proteomes" id="UP000460257"/>
    </source>
</evidence>
<comment type="caution">
    <text evidence="6">The sequence shown here is derived from an EMBL/GenBank/DDBJ whole genome shotgun (WGS) entry which is preliminary data.</text>
</comment>
<evidence type="ECO:0000256" key="2">
    <source>
        <dbReference type="ARBA" id="ARBA00022771"/>
    </source>
</evidence>
<feature type="domain" description="RanBP2-type" evidence="5">
    <location>
        <begin position="86"/>
        <end position="116"/>
    </location>
</feature>
<feature type="region of interest" description="Disordered" evidence="4">
    <location>
        <begin position="117"/>
        <end position="136"/>
    </location>
</feature>
<dbReference type="PROSITE" id="PS01358">
    <property type="entry name" value="ZF_RANBP2_1"/>
    <property type="match status" value="1"/>
</dbReference>
<feature type="compositionally biased region" description="Polar residues" evidence="4">
    <location>
        <begin position="174"/>
        <end position="200"/>
    </location>
</feature>
<evidence type="ECO:0000256" key="1">
    <source>
        <dbReference type="ARBA" id="ARBA00022723"/>
    </source>
</evidence>
<keyword evidence="1" id="KW-0479">Metal-binding</keyword>
<keyword evidence="2" id="KW-0863">Zinc-finger</keyword>
<dbReference type="EMBL" id="VOGC01000007">
    <property type="protein sequence ID" value="MQN02029.1"/>
    <property type="molecule type" value="Genomic_DNA"/>
</dbReference>
<feature type="region of interest" description="Disordered" evidence="4">
    <location>
        <begin position="172"/>
        <end position="200"/>
    </location>
</feature>
<dbReference type="PROSITE" id="PS00202">
    <property type="entry name" value="RUBREDOXIN"/>
    <property type="match status" value="1"/>
</dbReference>
<dbReference type="InterPro" id="IPR018527">
    <property type="entry name" value="Rubredoxin_Fe_BS"/>
</dbReference>
<dbReference type="Pfam" id="PF13240">
    <property type="entry name" value="Zn_Ribbon_1"/>
    <property type="match status" value="1"/>
</dbReference>
<dbReference type="AlphaFoldDB" id="A0A6N7J2Q4"/>
<accession>A0A6N7J2Q4</accession>
<dbReference type="GO" id="GO:0008270">
    <property type="term" value="F:zinc ion binding"/>
    <property type="evidence" value="ECO:0007669"/>
    <property type="project" value="UniProtKB-KW"/>
</dbReference>
<keyword evidence="3" id="KW-0862">Zinc</keyword>
<gene>
    <name evidence="6" type="ORF">FRC54_09055</name>
</gene>
<organism evidence="6 7">
    <name type="scientific">Candidatus Weimeria bifida</name>
    <dbReference type="NCBI Taxonomy" id="2599074"/>
    <lineage>
        <taxon>Bacteria</taxon>
        <taxon>Bacillati</taxon>
        <taxon>Bacillota</taxon>
        <taxon>Clostridia</taxon>
        <taxon>Lachnospirales</taxon>
        <taxon>Lachnospiraceae</taxon>
        <taxon>Candidatus Weimeria</taxon>
    </lineage>
</organism>
<dbReference type="InterPro" id="IPR026870">
    <property type="entry name" value="Zinc_ribbon_dom"/>
</dbReference>
<reference evidence="6" key="1">
    <citation type="journal article" date="2020" name="Appl. Environ. Microbiol.">
        <title>Medium-Chain Fatty Acid Synthesis by 'Candidatus Weimeria bifida' gen. nov., sp. nov., and 'Candidatus Pseudoramibacter fermentans' sp. nov.</title>
        <authorList>
            <person name="Scarborough M.J."/>
            <person name="Myers K.S."/>
            <person name="Donohue T.J."/>
            <person name="Noguera D.R."/>
        </authorList>
    </citation>
    <scope>NUCLEOTIDE SEQUENCE</scope>
    <source>
        <strain evidence="6">LCO1.1</strain>
    </source>
</reference>
<dbReference type="PROSITE" id="PS50199">
    <property type="entry name" value="ZF_RANBP2_2"/>
    <property type="match status" value="1"/>
</dbReference>
<evidence type="ECO:0000313" key="6">
    <source>
        <dbReference type="EMBL" id="MQN02029.1"/>
    </source>
</evidence>
<proteinExistence type="predicted"/>
<dbReference type="InterPro" id="IPR001876">
    <property type="entry name" value="Znf_RanBP2"/>
</dbReference>
<keyword evidence="7" id="KW-1185">Reference proteome</keyword>
<protein>
    <submittedName>
        <fullName evidence="6">Zinc-ribbon domain-containing protein</fullName>
    </submittedName>
</protein>
<evidence type="ECO:0000256" key="3">
    <source>
        <dbReference type="ARBA" id="ARBA00022833"/>
    </source>
</evidence>